<organism evidence="2 3">
    <name type="scientific">Sandaracinus amylolyticus</name>
    <dbReference type="NCBI Taxonomy" id="927083"/>
    <lineage>
        <taxon>Bacteria</taxon>
        <taxon>Pseudomonadati</taxon>
        <taxon>Myxococcota</taxon>
        <taxon>Polyangia</taxon>
        <taxon>Polyangiales</taxon>
        <taxon>Sandaracinaceae</taxon>
        <taxon>Sandaracinus</taxon>
    </lineage>
</organism>
<dbReference type="KEGG" id="samy:DB32_007549"/>
<evidence type="ECO:0000313" key="3">
    <source>
        <dbReference type="Proteomes" id="UP000034883"/>
    </source>
</evidence>
<dbReference type="STRING" id="927083.DB32_007549"/>
<feature type="domain" description="ATP-grasp" evidence="1">
    <location>
        <begin position="83"/>
        <end position="240"/>
    </location>
</feature>
<name>A0A0F6W8T6_9BACT</name>
<proteinExistence type="predicted"/>
<reference evidence="2 3" key="1">
    <citation type="submission" date="2015-03" db="EMBL/GenBank/DDBJ databases">
        <title>Genome assembly of Sandaracinus amylolyticus DSM 53668.</title>
        <authorList>
            <person name="Sharma G."/>
            <person name="Subramanian S."/>
        </authorList>
    </citation>
    <scope>NUCLEOTIDE SEQUENCE [LARGE SCALE GENOMIC DNA]</scope>
    <source>
        <strain evidence="2 3">DSM 53668</strain>
    </source>
</reference>
<dbReference type="AlphaFoldDB" id="A0A0F6W8T6"/>
<evidence type="ECO:0000313" key="2">
    <source>
        <dbReference type="EMBL" id="AKF10400.1"/>
    </source>
</evidence>
<protein>
    <recommendedName>
        <fullName evidence="1">ATP-grasp domain-containing protein</fullName>
    </recommendedName>
</protein>
<keyword evidence="3" id="KW-1185">Reference proteome</keyword>
<dbReference type="EMBL" id="CP011125">
    <property type="protein sequence ID" value="AKF10400.1"/>
    <property type="molecule type" value="Genomic_DNA"/>
</dbReference>
<accession>A0A0F6W8T6</accession>
<dbReference type="InterPro" id="IPR041261">
    <property type="entry name" value="R2K_2"/>
</dbReference>
<evidence type="ECO:0000259" key="1">
    <source>
        <dbReference type="Pfam" id="PF18299"/>
    </source>
</evidence>
<dbReference type="Pfam" id="PF18299">
    <property type="entry name" value="R2K_2"/>
    <property type="match status" value="1"/>
</dbReference>
<gene>
    <name evidence="2" type="ORF">DB32_007549</name>
</gene>
<dbReference type="Proteomes" id="UP000034883">
    <property type="component" value="Chromosome"/>
</dbReference>
<sequence length="268" mass="29364">MMRTLILSRRHTPDSQALWRAAVDAGWDVVRAQRYAVPPELAGRTDVAFYAETLLADALAPELGVVLLEPDVRWLAELPSAYRLREIRATTLAAVREVRERAFVKPADEKVFAARVYEPGERIDEHHALPDALPVLVSEPVRFEIEVRAFVVDREAATLSAYVRDGDIARAEDGTWPLDARDREDAITLLASLLADPEVALPPAVVIDVGRIEGRGFAVVEANAAWAAGICGCDPDAVLRAVARTCVPTSSLDDITRRWARAASLAIE</sequence>